<evidence type="ECO:0000259" key="4">
    <source>
        <dbReference type="Pfam" id="PF08241"/>
    </source>
</evidence>
<dbReference type="InterPro" id="IPR013216">
    <property type="entry name" value="Methyltransf_11"/>
</dbReference>
<dbReference type="Gene3D" id="3.40.50.150">
    <property type="entry name" value="Vaccinia Virus protein VP39"/>
    <property type="match status" value="1"/>
</dbReference>
<name>A0A7W4D7T8_9GAMM</name>
<organism evidence="5 6">
    <name type="scientific">Aquipseudomonas guryensis</name>
    <dbReference type="NCBI Taxonomy" id="2759165"/>
    <lineage>
        <taxon>Bacteria</taxon>
        <taxon>Pseudomonadati</taxon>
        <taxon>Pseudomonadota</taxon>
        <taxon>Gammaproteobacteria</taxon>
        <taxon>Pseudomonadales</taxon>
        <taxon>Pseudomonadaceae</taxon>
        <taxon>Aquipseudomonas</taxon>
    </lineage>
</organism>
<evidence type="ECO:0000256" key="2">
    <source>
        <dbReference type="ARBA" id="ARBA00022603"/>
    </source>
</evidence>
<dbReference type="InterPro" id="IPR051052">
    <property type="entry name" value="Diverse_substrate_MTase"/>
</dbReference>
<accession>A0A7W4D7T8</accession>
<dbReference type="GO" id="GO:0008757">
    <property type="term" value="F:S-adenosylmethionine-dependent methyltransferase activity"/>
    <property type="evidence" value="ECO:0007669"/>
    <property type="project" value="InterPro"/>
</dbReference>
<keyword evidence="3 5" id="KW-0808">Transferase</keyword>
<comment type="caution">
    <text evidence="5">The sequence shown here is derived from an EMBL/GenBank/DDBJ whole genome shotgun (WGS) entry which is preliminary data.</text>
</comment>
<dbReference type="Pfam" id="PF08241">
    <property type="entry name" value="Methyltransf_11"/>
    <property type="match status" value="1"/>
</dbReference>
<evidence type="ECO:0000313" key="5">
    <source>
        <dbReference type="EMBL" id="MBB1517610.1"/>
    </source>
</evidence>
<comment type="similarity">
    <text evidence="1">Belongs to the methyltransferase superfamily.</text>
</comment>
<dbReference type="PANTHER" id="PTHR44942:SF4">
    <property type="entry name" value="METHYLTRANSFERASE TYPE 11 DOMAIN-CONTAINING PROTEIN"/>
    <property type="match status" value="1"/>
</dbReference>
<dbReference type="SUPFAM" id="SSF53335">
    <property type="entry name" value="S-adenosyl-L-methionine-dependent methyltransferases"/>
    <property type="match status" value="1"/>
</dbReference>
<keyword evidence="2 5" id="KW-0489">Methyltransferase</keyword>
<dbReference type="Proteomes" id="UP000581189">
    <property type="component" value="Unassembled WGS sequence"/>
</dbReference>
<feature type="domain" description="Methyltransferase type 11" evidence="4">
    <location>
        <begin position="41"/>
        <end position="129"/>
    </location>
</feature>
<protein>
    <submittedName>
        <fullName evidence="5">Class I SAM-dependent methyltransferase</fullName>
    </submittedName>
</protein>
<evidence type="ECO:0000256" key="1">
    <source>
        <dbReference type="ARBA" id="ARBA00008361"/>
    </source>
</evidence>
<dbReference type="EMBL" id="JACJFN010000001">
    <property type="protein sequence ID" value="MBB1517610.1"/>
    <property type="molecule type" value="Genomic_DNA"/>
</dbReference>
<gene>
    <name evidence="5" type="ORF">H3H45_00065</name>
</gene>
<dbReference type="CDD" id="cd02440">
    <property type="entry name" value="AdoMet_MTases"/>
    <property type="match status" value="1"/>
</dbReference>
<dbReference type="AlphaFoldDB" id="A0A7W4D7T8"/>
<keyword evidence="6" id="KW-1185">Reference proteome</keyword>
<sequence length="253" mass="28078">MSEITRLFGARADAYVNFRPQYPDALFRWLASNSPSSERALDIGCGNGQASRPLLQHFSQVLACDGSPEQLHAAKDLQGIDCFAADAEALPLADGSLDLIIVAQALHWFATPAFFAEVRRLLKPNGLFCAWCYSLLRIDSELDALLDDFYSNTLGPYWPAGRASVDAGYRDIQAPFPRLQPPPFAIQLHWDLPQLLGYLGTWSAVQRLQQASGRDPLLALEPALLEAWGDPHQERFVSWPLHFLAGLPNPTHQ</sequence>
<dbReference type="RefSeq" id="WP_182831750.1">
    <property type="nucleotide sequence ID" value="NZ_JACJFN010000001.1"/>
</dbReference>
<reference evidence="5 6" key="1">
    <citation type="submission" date="2020-08" db="EMBL/GenBank/DDBJ databases">
        <authorList>
            <person name="Kim C.M."/>
        </authorList>
    </citation>
    <scope>NUCLEOTIDE SEQUENCE [LARGE SCALE GENOMIC DNA]</scope>
    <source>
        <strain evidence="5 6">SR9</strain>
    </source>
</reference>
<evidence type="ECO:0000313" key="6">
    <source>
        <dbReference type="Proteomes" id="UP000581189"/>
    </source>
</evidence>
<proteinExistence type="inferred from homology"/>
<evidence type="ECO:0000256" key="3">
    <source>
        <dbReference type="ARBA" id="ARBA00022679"/>
    </source>
</evidence>
<dbReference type="InterPro" id="IPR029063">
    <property type="entry name" value="SAM-dependent_MTases_sf"/>
</dbReference>
<dbReference type="GO" id="GO:0032259">
    <property type="term" value="P:methylation"/>
    <property type="evidence" value="ECO:0007669"/>
    <property type="project" value="UniProtKB-KW"/>
</dbReference>
<dbReference type="PANTHER" id="PTHR44942">
    <property type="entry name" value="METHYLTRANSF_11 DOMAIN-CONTAINING PROTEIN"/>
    <property type="match status" value="1"/>
</dbReference>